<keyword evidence="3" id="KW-0677">Repeat</keyword>
<comment type="similarity">
    <text evidence="1">Belongs to the short-chain dehydrogenases/reductases (SDR) family.</text>
</comment>
<evidence type="ECO:0000313" key="14">
    <source>
        <dbReference type="Proteomes" id="UP001142055"/>
    </source>
</evidence>
<dbReference type="CDD" id="cd20859">
    <property type="entry name" value="C1_Munc13-2-like"/>
    <property type="match status" value="1"/>
</dbReference>
<dbReference type="GO" id="GO:0005509">
    <property type="term" value="F:calcium ion binding"/>
    <property type="evidence" value="ECO:0007669"/>
    <property type="project" value="InterPro"/>
</dbReference>
<dbReference type="PANTHER" id="PTHR10480:SF12">
    <property type="entry name" value="UNC-13, ISOFORM E"/>
    <property type="match status" value="1"/>
</dbReference>
<evidence type="ECO:0000256" key="6">
    <source>
        <dbReference type="ARBA" id="ARBA00022837"/>
    </source>
</evidence>
<feature type="domain" description="Phorbol-ester/DAG-type" evidence="10">
    <location>
        <begin position="1039"/>
        <end position="1089"/>
    </location>
</feature>
<dbReference type="Pfam" id="PF00168">
    <property type="entry name" value="C2"/>
    <property type="match status" value="2"/>
</dbReference>
<dbReference type="GO" id="GO:0098831">
    <property type="term" value="C:presynaptic active zone cytoplasmic component"/>
    <property type="evidence" value="ECO:0007669"/>
    <property type="project" value="TreeGrafter"/>
</dbReference>
<feature type="domain" description="C2" evidence="9">
    <location>
        <begin position="1145"/>
        <end position="1273"/>
    </location>
</feature>
<dbReference type="FunFam" id="3.30.60.20:FF:000001">
    <property type="entry name" value="Protein unc-13 homolog B"/>
    <property type="match status" value="1"/>
</dbReference>
<feature type="compositionally biased region" description="Polar residues" evidence="8">
    <location>
        <begin position="516"/>
        <end position="528"/>
    </location>
</feature>
<dbReference type="GO" id="GO:0030672">
    <property type="term" value="C:synaptic vesicle membrane"/>
    <property type="evidence" value="ECO:0007669"/>
    <property type="project" value="TreeGrafter"/>
</dbReference>
<evidence type="ECO:0000256" key="5">
    <source>
        <dbReference type="ARBA" id="ARBA00022833"/>
    </source>
</evidence>
<dbReference type="GO" id="GO:0099525">
    <property type="term" value="P:presynaptic dense core vesicle exocytosis"/>
    <property type="evidence" value="ECO:0007669"/>
    <property type="project" value="TreeGrafter"/>
</dbReference>
<dbReference type="GO" id="GO:0017075">
    <property type="term" value="F:syntaxin-1 binding"/>
    <property type="evidence" value="ECO:0007669"/>
    <property type="project" value="TreeGrafter"/>
</dbReference>
<dbReference type="GO" id="GO:0035249">
    <property type="term" value="P:synaptic transmission, glutamatergic"/>
    <property type="evidence" value="ECO:0007669"/>
    <property type="project" value="TreeGrafter"/>
</dbReference>
<dbReference type="Pfam" id="PF06292">
    <property type="entry name" value="MUN"/>
    <property type="match status" value="1"/>
</dbReference>
<feature type="region of interest" description="Disordered" evidence="8">
    <location>
        <begin position="700"/>
        <end position="728"/>
    </location>
</feature>
<dbReference type="Proteomes" id="UP001142055">
    <property type="component" value="Chromosome 3"/>
</dbReference>
<dbReference type="FunFam" id="2.60.40.150:FF:000014">
    <property type="entry name" value="protein unc-13 homolog B"/>
    <property type="match status" value="1"/>
</dbReference>
<dbReference type="Pfam" id="PF13561">
    <property type="entry name" value="adh_short_C2"/>
    <property type="match status" value="1"/>
</dbReference>
<dbReference type="PANTHER" id="PTHR10480">
    <property type="entry name" value="PROTEIN UNC-13 HOMOLOG"/>
    <property type="match status" value="1"/>
</dbReference>
<evidence type="ECO:0000259" key="11">
    <source>
        <dbReference type="PROSITE" id="PS51258"/>
    </source>
</evidence>
<dbReference type="InterPro" id="IPR000008">
    <property type="entry name" value="C2_dom"/>
</dbReference>
<evidence type="ECO:0000256" key="4">
    <source>
        <dbReference type="ARBA" id="ARBA00022771"/>
    </source>
</evidence>
<feature type="domain" description="MHD2" evidence="12">
    <location>
        <begin position="1830"/>
        <end position="1980"/>
    </location>
</feature>
<dbReference type="InterPro" id="IPR002347">
    <property type="entry name" value="SDR_fam"/>
</dbReference>
<dbReference type="GO" id="GO:0016082">
    <property type="term" value="P:synaptic vesicle priming"/>
    <property type="evidence" value="ECO:0007669"/>
    <property type="project" value="TreeGrafter"/>
</dbReference>
<dbReference type="InterPro" id="IPR046349">
    <property type="entry name" value="C1-like_sf"/>
</dbReference>
<dbReference type="PRINTS" id="PR00081">
    <property type="entry name" value="GDHRDH"/>
</dbReference>
<dbReference type="GO" id="GO:0005516">
    <property type="term" value="F:calmodulin binding"/>
    <property type="evidence" value="ECO:0007669"/>
    <property type="project" value="TreeGrafter"/>
</dbReference>
<dbReference type="PROSITE" id="PS50081">
    <property type="entry name" value="ZF_DAG_PE_2"/>
    <property type="match status" value="1"/>
</dbReference>
<evidence type="ECO:0000256" key="1">
    <source>
        <dbReference type="ARBA" id="ARBA00006484"/>
    </source>
</evidence>
<dbReference type="InterPro" id="IPR035892">
    <property type="entry name" value="C2_domain_sf"/>
</dbReference>
<dbReference type="PROSITE" id="PS00061">
    <property type="entry name" value="ADH_SHORT"/>
    <property type="match status" value="1"/>
</dbReference>
<evidence type="ECO:0000259" key="12">
    <source>
        <dbReference type="PROSITE" id="PS51259"/>
    </source>
</evidence>
<dbReference type="GO" id="GO:0019992">
    <property type="term" value="F:diacylglycerol binding"/>
    <property type="evidence" value="ECO:0007669"/>
    <property type="project" value="InterPro"/>
</dbReference>
<dbReference type="Gene3D" id="1.10.357.50">
    <property type="match status" value="1"/>
</dbReference>
<evidence type="ECO:0000256" key="2">
    <source>
        <dbReference type="ARBA" id="ARBA00022723"/>
    </source>
</evidence>
<evidence type="ECO:0000256" key="7">
    <source>
        <dbReference type="ARBA" id="ARBA00023002"/>
    </source>
</evidence>
<sequence>MKKAIIVGGSRGIGFAIARKFLKNGIDVTLVSRNENNLKTSVDTLKQDSMIQAVVNYDRCDITNEDDIVKCCQKVISEAVQEKRSIDILVNSAGITHNKLLITDSSQSIRHVLDTNLLGTMLFTRSIVKHMIRQKRGSIITIGSIIGSNGNVGQTAYAASKAGLVGFTKSLAKEIGPKGIAVNLIAPGFIETDMTAESLSAEQMKEIEQNIPLRRIGFPDDVAEVAHFLASSSTYITGQVFNVDGGLTDRGQLGSTMGRMDMDLQLAWNTVNLISKEYNCMWDKLEKLEILLYQQQNVIAQLLSALINSDGDEVEREPELDFIYDDTANEFKNNEEQITESISHSLTIEKQSPIMILPQNVKQIEQEVKQLCHSPKVETKNEKIQNDQILKEVEDDVRIFTAQDYVHYHEDTKSLVSDIDIENLMQMDQLFSRRGTLVDDFPIEKAFDPDLSETVSIKATELSNWLKENETSIDDDSQLETLHQQQQQQQQQQQHAQQQFPSIDTDTNVEDEADSVRSSSPSTDTTLENEPELHLVQERREHRPSLVKERPVEETFDMEPQFESNHQTEPMISIETDHQISKPIQMEDHGRQESFLVTAVTPSRCPAPPPSPIIKPNQSTQHGRLSSLDEKNIISSLTNSMFQGYQNVFNRTSLFKKDSKEQIVPVVSTVPPNNVSPNSAPSNITNSIKNIWGGLKSFQESMSSKEEEKCPELSPKRLSKDESLQTQQSLPIVEPVEQYSNGDVQRNVSDKKTFRTQSMMEANTMMDTLKVNSFKDDHQKSKLEKSFSDESAIFSFTPSSRQSSIIQSEQESEQMSFDSTSTNFKEIDDKCRPRSSSNHLPMIEDNVEDQEMEVQMVVIDDSTAIEPVVPQIEEHMPQVEPSIPLHNNFAMIMKAKSEEPNHSLRRCLTISDKSESEEANDTLTDMNYGQVKPPKRSRTKWIAAASGARQGSVEFNTQNPWQKESNPLFSAIDAMPDILPRKKSVPLVSELVLKTMAATKRNSGLTSVIPRTMNDEELKTHVYKKTLQALIYPISCTTPHNFHLWTATSPTYCYECEGLLWGIARQGVRCSECGVKCHEKCKDLLNADCLQRAAEKSTKHGSDDKTNNIMIAMKERMIIRERENPEIFEMIRSVFNIDEKTHAGHMKAVKQSVLDGTSKWSAKLAITVICAQGLIAKDKSGTSDPYVTVQVGKVKKRTRTIIQDLNPVWQEKFFYECHNATDRIKVRVWDEDNDLKSKLRQKLTRESDDFLGQTIIDVRTLSGEMDVWYNLEKRTDKSAVSGSIRLHINIEIKGEEKVAPYHIQYTCLHENIFHFLCDQNSGIIRLPQHKGEDSWKVYFESPGRDVVDEFAMRYGIEFIYQAMTHFHCLSTKYMCSGVPAVMSTLLANINAFYAHTTATSVATSDQFAATNFGKEKFIKLLDQLHNSLRIDLSSYRNNYPSSVSEKMQDLKSTIDLLTSITFFRMKVLELASPPRASTVVKDCAKACIRSTYQFLFENCFDLYQREFQNEPEKNSQDDIEKGPSLHNLDFWTKLITLIVSVIEEDQNMYSPVLNQFPQELNIGHLSIETLWSLFSVDIKYALEEHEQHRFCASQVYMNFHFKIKGFYNTYCREVPAFKKAIPEYPIWFEPFVMQWLNENDDSSLEVLKNAFTRDVEDGFQRSSERSLFSNSVVDLFTQLTQCLDIINKLECPDPEVVKRYMKRFAKTIVKVLIGYTDIVKKEFYKYVNEERKACVLMNNIQQLRIQLEKLFESMGGEKLEQDTSSILTELQQTLNGILDILSTIFAKSLEGTVKQSVQEMGGLLFQVKNTNAAQSKQAHKNSSEIATYADQILHPLMDLLDKKLSDYAEFCERTVMKRVLKELWKIVINTIEKNIVLPPLMEKSTILPNLPNTKIEDVSRLLKTSKLPSLNMIENLQGAKNLSPKHCAILEEALETIKMYFHASGNGLKKSYLDKSSELQSLKYALSLYTQTTDSLIRTFISTQQSQDLATQEDGPVGEISIQIDLFTHPGTGEHKITVKVTACNELKWPINTMFKPFVEINMIGPNLSDKKRKFATKSKHNNWSPSFNEVFYFLVGNENEVSSFELHFAVKDYCFAREDRLVGIAVIQLKDIVEQESCSCWLPLARRVHLDETGWTILRILSQRTNDEVAKEFVKLKSDVRNDVIINQ</sequence>
<keyword evidence="2" id="KW-0479">Metal-binding</keyword>
<name>A0A9Q0M3H3_BLOTA</name>
<keyword evidence="5" id="KW-0862">Zinc</keyword>
<dbReference type="GO" id="GO:0031594">
    <property type="term" value="C:neuromuscular junction"/>
    <property type="evidence" value="ECO:0007669"/>
    <property type="project" value="TreeGrafter"/>
</dbReference>
<evidence type="ECO:0000256" key="3">
    <source>
        <dbReference type="ARBA" id="ARBA00022737"/>
    </source>
</evidence>
<gene>
    <name evidence="13" type="ORF">RDWZM_009195</name>
</gene>
<dbReference type="InterPro" id="IPR014770">
    <property type="entry name" value="Munc13_1"/>
</dbReference>
<protein>
    <recommendedName>
        <fullName evidence="15">3-oxoacyl-[acyl-carrier-protein] reductase</fullName>
    </recommendedName>
</protein>
<dbReference type="SMART" id="SM00239">
    <property type="entry name" value="C2"/>
    <property type="match status" value="2"/>
</dbReference>
<dbReference type="GO" id="GO:0016491">
    <property type="term" value="F:oxidoreductase activity"/>
    <property type="evidence" value="ECO:0007669"/>
    <property type="project" value="UniProtKB-KW"/>
</dbReference>
<dbReference type="PRINTS" id="PR00360">
    <property type="entry name" value="C2DOMAIN"/>
</dbReference>
<dbReference type="FunFam" id="3.40.50.720:FF:000173">
    <property type="entry name" value="3-oxoacyl-[acyl-carrier protein] reductase"/>
    <property type="match status" value="1"/>
</dbReference>
<dbReference type="CDD" id="cd08395">
    <property type="entry name" value="C2C_Munc13"/>
    <property type="match status" value="1"/>
</dbReference>
<feature type="region of interest" description="Disordered" evidence="8">
    <location>
        <begin position="477"/>
        <end position="550"/>
    </location>
</feature>
<dbReference type="Gene3D" id="1.20.58.1100">
    <property type="match status" value="1"/>
</dbReference>
<feature type="compositionally biased region" description="Basic and acidic residues" evidence="8">
    <location>
        <begin position="703"/>
        <end position="723"/>
    </location>
</feature>
<keyword evidence="14" id="KW-1185">Reference proteome</keyword>
<dbReference type="SUPFAM" id="SSF51735">
    <property type="entry name" value="NAD(P)-binding Rossmann-fold domains"/>
    <property type="match status" value="1"/>
</dbReference>
<dbReference type="GO" id="GO:0016081">
    <property type="term" value="P:synaptic vesicle docking"/>
    <property type="evidence" value="ECO:0007669"/>
    <property type="project" value="TreeGrafter"/>
</dbReference>
<dbReference type="Pfam" id="PF00130">
    <property type="entry name" value="C1_1"/>
    <property type="match status" value="1"/>
</dbReference>
<dbReference type="InterPro" id="IPR036291">
    <property type="entry name" value="NAD(P)-bd_dom_sf"/>
</dbReference>
<dbReference type="PROSITE" id="PS51259">
    <property type="entry name" value="MHD2"/>
    <property type="match status" value="1"/>
</dbReference>
<dbReference type="PROSITE" id="PS51258">
    <property type="entry name" value="MHD1"/>
    <property type="match status" value="1"/>
</dbReference>
<feature type="domain" description="C2" evidence="9">
    <location>
        <begin position="1996"/>
        <end position="2123"/>
    </location>
</feature>
<dbReference type="GO" id="GO:0008270">
    <property type="term" value="F:zinc ion binding"/>
    <property type="evidence" value="ECO:0007669"/>
    <property type="project" value="UniProtKB-KW"/>
</dbReference>
<dbReference type="SUPFAM" id="SSF49562">
    <property type="entry name" value="C2 domain (Calcium/lipid-binding domain, CaLB)"/>
    <property type="match status" value="2"/>
</dbReference>
<keyword evidence="7" id="KW-0560">Oxidoreductase</keyword>
<dbReference type="PRINTS" id="PR00080">
    <property type="entry name" value="SDRFAMILY"/>
</dbReference>
<dbReference type="GO" id="GO:0061789">
    <property type="term" value="P:dense core granule priming"/>
    <property type="evidence" value="ECO:0007669"/>
    <property type="project" value="TreeGrafter"/>
</dbReference>
<reference evidence="13" key="1">
    <citation type="submission" date="2022-12" db="EMBL/GenBank/DDBJ databases">
        <title>Genome assemblies of Blomia tropicalis.</title>
        <authorList>
            <person name="Cui Y."/>
        </authorList>
    </citation>
    <scope>NUCLEOTIDE SEQUENCE</scope>
    <source>
        <tissue evidence="13">Adult mites</tissue>
    </source>
</reference>
<dbReference type="FunFam" id="2.60.40.150:FF:000002">
    <property type="entry name" value="Protein unc-13 homolog B"/>
    <property type="match status" value="1"/>
</dbReference>
<evidence type="ECO:0000256" key="8">
    <source>
        <dbReference type="SAM" id="MobiDB-lite"/>
    </source>
</evidence>
<dbReference type="InterPro" id="IPR027080">
    <property type="entry name" value="Unc-13"/>
</dbReference>
<dbReference type="CDD" id="cd04027">
    <property type="entry name" value="C2B_Munc13"/>
    <property type="match status" value="1"/>
</dbReference>
<dbReference type="EMBL" id="JAPWDV010000003">
    <property type="protein sequence ID" value="KAJ6218038.1"/>
    <property type="molecule type" value="Genomic_DNA"/>
</dbReference>
<comment type="caution">
    <text evidence="13">The sequence shown here is derived from an EMBL/GenBank/DDBJ whole genome shotgun (WGS) entry which is preliminary data.</text>
</comment>
<dbReference type="Gene3D" id="2.60.40.150">
    <property type="entry name" value="C2 domain"/>
    <property type="match status" value="2"/>
</dbReference>
<dbReference type="SMART" id="SM00109">
    <property type="entry name" value="C1"/>
    <property type="match status" value="1"/>
</dbReference>
<dbReference type="PROSITE" id="PS00479">
    <property type="entry name" value="ZF_DAG_PE_1"/>
    <property type="match status" value="1"/>
</dbReference>
<keyword evidence="6" id="KW-0106">Calcium</keyword>
<dbReference type="SUPFAM" id="SSF57889">
    <property type="entry name" value="Cysteine-rich domain"/>
    <property type="match status" value="1"/>
</dbReference>
<dbReference type="FunFam" id="1.10.357.50:FF:000001">
    <property type="entry name" value="Protein unc-13 homolog B"/>
    <property type="match status" value="1"/>
</dbReference>
<feature type="compositionally biased region" description="Low complexity" evidence="8">
    <location>
        <begin position="483"/>
        <end position="499"/>
    </location>
</feature>
<evidence type="ECO:0008006" key="15">
    <source>
        <dbReference type="Google" id="ProtNLM"/>
    </source>
</evidence>
<dbReference type="GO" id="GO:0042734">
    <property type="term" value="C:presynaptic membrane"/>
    <property type="evidence" value="ECO:0007669"/>
    <property type="project" value="TreeGrafter"/>
</dbReference>
<dbReference type="InterPro" id="IPR037302">
    <property type="entry name" value="Unc-13_C2B"/>
</dbReference>
<evidence type="ECO:0000313" key="13">
    <source>
        <dbReference type="EMBL" id="KAJ6218038.1"/>
    </source>
</evidence>
<organism evidence="13 14">
    <name type="scientific">Blomia tropicalis</name>
    <name type="common">Mite</name>
    <dbReference type="NCBI Taxonomy" id="40697"/>
    <lineage>
        <taxon>Eukaryota</taxon>
        <taxon>Metazoa</taxon>
        <taxon>Ecdysozoa</taxon>
        <taxon>Arthropoda</taxon>
        <taxon>Chelicerata</taxon>
        <taxon>Arachnida</taxon>
        <taxon>Acari</taxon>
        <taxon>Acariformes</taxon>
        <taxon>Sarcoptiformes</taxon>
        <taxon>Astigmata</taxon>
        <taxon>Glycyphagoidea</taxon>
        <taxon>Echimyopodidae</taxon>
        <taxon>Blomia</taxon>
    </lineage>
</organism>
<evidence type="ECO:0000259" key="10">
    <source>
        <dbReference type="PROSITE" id="PS50081"/>
    </source>
</evidence>
<dbReference type="InterPro" id="IPR010439">
    <property type="entry name" value="MUN_dom"/>
</dbReference>
<accession>A0A9Q0M3H3</accession>
<dbReference type="InterPro" id="IPR020904">
    <property type="entry name" value="Sc_DH/Rdtase_CS"/>
</dbReference>
<dbReference type="GO" id="GO:0005543">
    <property type="term" value="F:phospholipid binding"/>
    <property type="evidence" value="ECO:0007669"/>
    <property type="project" value="InterPro"/>
</dbReference>
<feature type="domain" description="MHD1" evidence="11">
    <location>
        <begin position="1576"/>
        <end position="1719"/>
    </location>
</feature>
<dbReference type="SMART" id="SM01145">
    <property type="entry name" value="DUF1041"/>
    <property type="match status" value="1"/>
</dbReference>
<dbReference type="InterPro" id="IPR014772">
    <property type="entry name" value="Munc13_dom-2"/>
</dbReference>
<dbReference type="Gene3D" id="3.40.50.720">
    <property type="entry name" value="NAD(P)-binding Rossmann-like Domain"/>
    <property type="match status" value="1"/>
</dbReference>
<evidence type="ECO:0000259" key="9">
    <source>
        <dbReference type="PROSITE" id="PS50004"/>
    </source>
</evidence>
<feature type="compositionally biased region" description="Basic and acidic residues" evidence="8">
    <location>
        <begin position="531"/>
        <end position="550"/>
    </location>
</feature>
<dbReference type="GO" id="GO:0043195">
    <property type="term" value="C:terminal bouton"/>
    <property type="evidence" value="ECO:0007669"/>
    <property type="project" value="TreeGrafter"/>
</dbReference>
<dbReference type="Gene3D" id="3.30.60.20">
    <property type="match status" value="1"/>
</dbReference>
<keyword evidence="4" id="KW-0863">Zinc-finger</keyword>
<dbReference type="InterPro" id="IPR002219">
    <property type="entry name" value="PKC_DAG/PE"/>
</dbReference>
<dbReference type="PROSITE" id="PS50004">
    <property type="entry name" value="C2"/>
    <property type="match status" value="2"/>
</dbReference>
<feature type="region of interest" description="Disordered" evidence="8">
    <location>
        <begin position="809"/>
        <end position="840"/>
    </location>
</feature>
<proteinExistence type="inferred from homology"/>